<dbReference type="AlphaFoldDB" id="A0A9P8MES3"/>
<evidence type="ECO:0000256" key="7">
    <source>
        <dbReference type="ARBA" id="ARBA00023065"/>
    </source>
</evidence>
<dbReference type="InterPro" id="IPR003445">
    <property type="entry name" value="Cat_transpt"/>
</dbReference>
<dbReference type="PANTHER" id="PTHR31064:SF5">
    <property type="entry name" value="POTASSIUM ION TRANSPORTER (EUROFUNG)"/>
    <property type="match status" value="1"/>
</dbReference>
<keyword evidence="5" id="KW-0630">Potassium</keyword>
<dbReference type="InterPro" id="IPR051143">
    <property type="entry name" value="TrkH_K-transport"/>
</dbReference>
<feature type="compositionally biased region" description="Basic and acidic residues" evidence="9">
    <location>
        <begin position="117"/>
        <end position="128"/>
    </location>
</feature>
<feature type="transmembrane region" description="Helical" evidence="10">
    <location>
        <begin position="12"/>
        <end position="31"/>
    </location>
</feature>
<dbReference type="GO" id="GO:0140107">
    <property type="term" value="F:high-affinity potassium ion transmembrane transporter activity"/>
    <property type="evidence" value="ECO:0007669"/>
    <property type="project" value="TreeGrafter"/>
</dbReference>
<dbReference type="PANTHER" id="PTHR31064">
    <property type="entry name" value="POTASSIUM TRANSPORT PROTEIN DDB_G0292412-RELATED"/>
    <property type="match status" value="1"/>
</dbReference>
<keyword evidence="4 10" id="KW-0812">Transmembrane</keyword>
<keyword evidence="7" id="KW-0406">Ion transport</keyword>
<evidence type="ECO:0000256" key="9">
    <source>
        <dbReference type="SAM" id="MobiDB-lite"/>
    </source>
</evidence>
<name>A0A9P8MES3_9HYPO</name>
<feature type="transmembrane region" description="Helical" evidence="10">
    <location>
        <begin position="520"/>
        <end position="539"/>
    </location>
</feature>
<evidence type="ECO:0000256" key="2">
    <source>
        <dbReference type="ARBA" id="ARBA00022448"/>
    </source>
</evidence>
<protein>
    <recommendedName>
        <fullName evidence="13">Potassium transport protein, high-affinity</fullName>
    </recommendedName>
</protein>
<reference evidence="11 12" key="1">
    <citation type="submission" date="2020-07" db="EMBL/GenBank/DDBJ databases">
        <title>Metarhizium humberi genome.</title>
        <authorList>
            <person name="Lysoe E."/>
        </authorList>
    </citation>
    <scope>NUCLEOTIDE SEQUENCE [LARGE SCALE GENOMIC DNA]</scope>
    <source>
        <strain evidence="11 12">ESALQ1638</strain>
    </source>
</reference>
<keyword evidence="6 10" id="KW-1133">Transmembrane helix</keyword>
<feature type="region of interest" description="Disordered" evidence="9">
    <location>
        <begin position="117"/>
        <end position="145"/>
    </location>
</feature>
<feature type="transmembrane region" description="Helical" evidence="10">
    <location>
        <begin position="321"/>
        <end position="346"/>
    </location>
</feature>
<feature type="transmembrane region" description="Helical" evidence="10">
    <location>
        <begin position="77"/>
        <end position="95"/>
    </location>
</feature>
<comment type="subcellular location">
    <subcellularLocation>
        <location evidence="1">Membrane</location>
        <topology evidence="1">Multi-pass membrane protein</topology>
    </subcellularLocation>
</comment>
<keyword evidence="12" id="KW-1185">Reference proteome</keyword>
<dbReference type="GO" id="GO:0030007">
    <property type="term" value="P:intracellular potassium ion homeostasis"/>
    <property type="evidence" value="ECO:0007669"/>
    <property type="project" value="TreeGrafter"/>
</dbReference>
<evidence type="ECO:0000256" key="1">
    <source>
        <dbReference type="ARBA" id="ARBA00004141"/>
    </source>
</evidence>
<keyword evidence="2" id="KW-0813">Transport</keyword>
<keyword evidence="8 10" id="KW-0472">Membrane</keyword>
<gene>
    <name evidence="11" type="ORF">MHUMG1_03163</name>
</gene>
<comment type="caution">
    <text evidence="11">The sequence shown here is derived from an EMBL/GenBank/DDBJ whole genome shotgun (WGS) entry which is preliminary data.</text>
</comment>
<keyword evidence="3" id="KW-0633">Potassium transport</keyword>
<evidence type="ECO:0000313" key="11">
    <source>
        <dbReference type="EMBL" id="KAH0599048.1"/>
    </source>
</evidence>
<evidence type="ECO:0000256" key="8">
    <source>
        <dbReference type="ARBA" id="ARBA00023136"/>
    </source>
</evidence>
<evidence type="ECO:0000256" key="5">
    <source>
        <dbReference type="ARBA" id="ARBA00022958"/>
    </source>
</evidence>
<evidence type="ECO:0000256" key="6">
    <source>
        <dbReference type="ARBA" id="ARBA00022989"/>
    </source>
</evidence>
<evidence type="ECO:0000256" key="3">
    <source>
        <dbReference type="ARBA" id="ARBA00022538"/>
    </source>
</evidence>
<organism evidence="11 12">
    <name type="scientific">Metarhizium humberi</name>
    <dbReference type="NCBI Taxonomy" id="2596975"/>
    <lineage>
        <taxon>Eukaryota</taxon>
        <taxon>Fungi</taxon>
        <taxon>Dikarya</taxon>
        <taxon>Ascomycota</taxon>
        <taxon>Pezizomycotina</taxon>
        <taxon>Sordariomycetes</taxon>
        <taxon>Hypocreomycetidae</taxon>
        <taxon>Hypocreales</taxon>
        <taxon>Clavicipitaceae</taxon>
        <taxon>Metarhizium</taxon>
    </lineage>
</organism>
<feature type="transmembrane region" description="Helical" evidence="10">
    <location>
        <begin position="447"/>
        <end position="477"/>
    </location>
</feature>
<evidence type="ECO:0000313" key="12">
    <source>
        <dbReference type="Proteomes" id="UP000764110"/>
    </source>
</evidence>
<sequence>MRCPSLNFITLHYAYIFVMGLLSIPFLYLYGNISAIDAYFMGSSASTESGLNVYVLARAPKSYFDFVRDRFRGRPGLTIRMGFVNILVVVVRLYWFNKHLNSFGPALLHARRRRGEDSQEDSRLEYGEPKASPPDTSGVVETRASGKVSEKDAVQLAADNNDAIRGPCQDLESEARVSYSSFVEEAIDASAPHISFDSSVDKLRHPRSDSVLYVPGPRDRDLEITRYGDDDNGQHRLQTLGPLRESRSIDRAAALASSLFVIGSEPTPSSISRELTRRRRASDDMPYLSTGASIGRNSRFYNLTRQDRNELGGIEYRSLKLLLKVVVAYYFGVHLIGAIGLVGWILHADSKYAAHLDEFAQDKIWWAFYTSQTAICNLGFTLTPDSMVFFQDSPWVMFWLSLLTFAGNTLYPVFLRSILWTMSKITPRGSSIQEPLQFLLTHPRRCYALLFPGGTTWALFGIIIGLNFLGTLILLVLDLHNPEFTHLTPAQRVAAAFFQSAAARHTGAASFTLSNLSPGAQFTLLVMMYISAFPIAMSIRSSNIYEEKSLGYYAQDPTYNEDRGASYLFQHMQKQLGFDLWYIFLGLFCLSVSEATKLADPNQPFTEADLFPSGGVGLTLGCPDITSALSTKFTTFGKVVMCAMMLRGRHRGMPYGLDRAIMLPDERLVERSASVILLFPCTRVMEVDSIQQRTKFASDIWEGVK</sequence>
<dbReference type="NCBIfam" id="TIGR00934">
    <property type="entry name" value="2a38euk"/>
    <property type="match status" value="1"/>
</dbReference>
<evidence type="ECO:0000256" key="10">
    <source>
        <dbReference type="SAM" id="Phobius"/>
    </source>
</evidence>
<dbReference type="EMBL" id="JACEFI010000004">
    <property type="protein sequence ID" value="KAH0599048.1"/>
    <property type="molecule type" value="Genomic_DNA"/>
</dbReference>
<evidence type="ECO:0008006" key="13">
    <source>
        <dbReference type="Google" id="ProtNLM"/>
    </source>
</evidence>
<proteinExistence type="predicted"/>
<evidence type="ECO:0000256" key="4">
    <source>
        <dbReference type="ARBA" id="ARBA00022692"/>
    </source>
</evidence>
<feature type="transmembrane region" description="Helical" evidence="10">
    <location>
        <begin position="396"/>
        <end position="415"/>
    </location>
</feature>
<dbReference type="GO" id="GO:0005886">
    <property type="term" value="C:plasma membrane"/>
    <property type="evidence" value="ECO:0007669"/>
    <property type="project" value="TreeGrafter"/>
</dbReference>
<dbReference type="InterPro" id="IPR004773">
    <property type="entry name" value="K/Na_transp_Trk1/HKT1"/>
</dbReference>
<dbReference type="GO" id="GO:1990573">
    <property type="term" value="P:potassium ion import across plasma membrane"/>
    <property type="evidence" value="ECO:0007669"/>
    <property type="project" value="TreeGrafter"/>
</dbReference>
<accession>A0A9P8MES3</accession>
<dbReference type="Pfam" id="PF02386">
    <property type="entry name" value="TrkH"/>
    <property type="match status" value="1"/>
</dbReference>
<dbReference type="Proteomes" id="UP000764110">
    <property type="component" value="Unassembled WGS sequence"/>
</dbReference>